<name>A0ABQ4EUR1_9ACTN</name>
<evidence type="ECO:0000313" key="3">
    <source>
        <dbReference type="EMBL" id="GIG98398.1"/>
    </source>
</evidence>
<dbReference type="InterPro" id="IPR045057">
    <property type="entry name" value="Gcn5-rel_NAT"/>
</dbReference>
<dbReference type="InterPro" id="IPR016181">
    <property type="entry name" value="Acyl_CoA_acyltransferase"/>
</dbReference>
<dbReference type="EMBL" id="BONX01000035">
    <property type="protein sequence ID" value="GIG98398.1"/>
    <property type="molecule type" value="Genomic_DNA"/>
</dbReference>
<dbReference type="RefSeq" id="WP_203859851.1">
    <property type="nucleotide sequence ID" value="NZ_BAAAZQ010000017.1"/>
</dbReference>
<feature type="domain" description="N-acetyltransferase" evidence="2">
    <location>
        <begin position="6"/>
        <end position="92"/>
    </location>
</feature>
<proteinExistence type="predicted"/>
<evidence type="ECO:0000259" key="2">
    <source>
        <dbReference type="PROSITE" id="PS51729"/>
    </source>
</evidence>
<feature type="domain" description="N-acetyltransferase" evidence="1">
    <location>
        <begin position="1"/>
        <end position="94"/>
    </location>
</feature>
<evidence type="ECO:0000313" key="4">
    <source>
        <dbReference type="Proteomes" id="UP000621500"/>
    </source>
</evidence>
<dbReference type="Gene3D" id="3.40.630.30">
    <property type="match status" value="1"/>
</dbReference>
<dbReference type="PANTHER" id="PTHR31435">
    <property type="entry name" value="PROTEIN NATD1"/>
    <property type="match status" value="1"/>
</dbReference>
<dbReference type="InterPro" id="IPR000182">
    <property type="entry name" value="GNAT_dom"/>
</dbReference>
<sequence length="94" mass="10539">MSLLVEENPARRRFEILVDDALAGFVGYRVESGTMVLVHTEVDQRFEGKGVGSALARGTLDQLRDRGERVRITCPFLLSYLERHPEYTSVVAGD</sequence>
<reference evidence="3 4" key="1">
    <citation type="submission" date="2021-01" db="EMBL/GenBank/DDBJ databases">
        <title>Whole genome shotgun sequence of Plantactinospora mayteni NBRC 109088.</title>
        <authorList>
            <person name="Komaki H."/>
            <person name="Tamura T."/>
        </authorList>
    </citation>
    <scope>NUCLEOTIDE SEQUENCE [LARGE SCALE GENOMIC DNA]</scope>
    <source>
        <strain evidence="3 4">NBRC 109088</strain>
    </source>
</reference>
<dbReference type="InterPro" id="IPR031165">
    <property type="entry name" value="GNAT_YJDJ"/>
</dbReference>
<dbReference type="SUPFAM" id="SSF55729">
    <property type="entry name" value="Acyl-CoA N-acyltransferases (Nat)"/>
    <property type="match status" value="1"/>
</dbReference>
<dbReference type="PROSITE" id="PS51186">
    <property type="entry name" value="GNAT"/>
    <property type="match status" value="1"/>
</dbReference>
<dbReference type="PANTHER" id="PTHR31435:SF10">
    <property type="entry name" value="BSR4717 PROTEIN"/>
    <property type="match status" value="1"/>
</dbReference>
<dbReference type="Proteomes" id="UP000621500">
    <property type="component" value="Unassembled WGS sequence"/>
</dbReference>
<gene>
    <name evidence="3" type="ORF">Pma05_49710</name>
</gene>
<dbReference type="PROSITE" id="PS51729">
    <property type="entry name" value="GNAT_YJDJ"/>
    <property type="match status" value="1"/>
</dbReference>
<organism evidence="3 4">
    <name type="scientific">Plantactinospora mayteni</name>
    <dbReference type="NCBI Taxonomy" id="566021"/>
    <lineage>
        <taxon>Bacteria</taxon>
        <taxon>Bacillati</taxon>
        <taxon>Actinomycetota</taxon>
        <taxon>Actinomycetes</taxon>
        <taxon>Micromonosporales</taxon>
        <taxon>Micromonosporaceae</taxon>
        <taxon>Plantactinospora</taxon>
    </lineage>
</organism>
<comment type="caution">
    <text evidence="3">The sequence shown here is derived from an EMBL/GenBank/DDBJ whole genome shotgun (WGS) entry which is preliminary data.</text>
</comment>
<protein>
    <submittedName>
        <fullName evidence="3">N-acetyltransferase</fullName>
    </submittedName>
</protein>
<keyword evidence="4" id="KW-1185">Reference proteome</keyword>
<dbReference type="Pfam" id="PF14542">
    <property type="entry name" value="Acetyltransf_CG"/>
    <property type="match status" value="1"/>
</dbReference>
<evidence type="ECO:0000259" key="1">
    <source>
        <dbReference type="PROSITE" id="PS51186"/>
    </source>
</evidence>
<accession>A0ABQ4EUR1</accession>